<name>A0A936YR97_9HYPH</name>
<protein>
    <submittedName>
        <fullName evidence="1">Uncharacterized protein</fullName>
    </submittedName>
</protein>
<dbReference type="EMBL" id="JAEQNC010000023">
    <property type="protein sequence ID" value="MBL0375374.1"/>
    <property type="molecule type" value="Genomic_DNA"/>
</dbReference>
<gene>
    <name evidence="1" type="ORF">JJB09_25515</name>
</gene>
<evidence type="ECO:0000313" key="2">
    <source>
        <dbReference type="Proteomes" id="UP000633219"/>
    </source>
</evidence>
<evidence type="ECO:0000313" key="1">
    <source>
        <dbReference type="EMBL" id="MBL0375374.1"/>
    </source>
</evidence>
<proteinExistence type="predicted"/>
<accession>A0A936YR97</accession>
<comment type="caution">
    <text evidence="1">The sequence shown here is derived from an EMBL/GenBank/DDBJ whole genome shotgun (WGS) entry which is preliminary data.</text>
</comment>
<dbReference type="RefSeq" id="WP_201663921.1">
    <property type="nucleotide sequence ID" value="NZ_JAEQNC010000023.1"/>
</dbReference>
<dbReference type="Proteomes" id="UP000633219">
    <property type="component" value="Unassembled WGS sequence"/>
</dbReference>
<reference evidence="1" key="1">
    <citation type="submission" date="2021-01" db="EMBL/GenBank/DDBJ databases">
        <title>Rhizobium sp. strain KVB221 16S ribosomal RNA gene Genome sequencing and assembly.</title>
        <authorList>
            <person name="Kang M."/>
        </authorList>
    </citation>
    <scope>NUCLEOTIDE SEQUENCE</scope>
    <source>
        <strain evidence="1">KVB221</strain>
    </source>
</reference>
<sequence>MSEYYGDMTDAEFVQLRDRYGDIVFEEPSIAVMLLDDLRKEQKTALLEEMEECLRRQRRRGMN</sequence>
<dbReference type="AlphaFoldDB" id="A0A936YR97"/>
<keyword evidence="2" id="KW-1185">Reference proteome</keyword>
<organism evidence="1 2">
    <name type="scientific">Rhizobium setariae</name>
    <dbReference type="NCBI Taxonomy" id="2801340"/>
    <lineage>
        <taxon>Bacteria</taxon>
        <taxon>Pseudomonadati</taxon>
        <taxon>Pseudomonadota</taxon>
        <taxon>Alphaproteobacteria</taxon>
        <taxon>Hyphomicrobiales</taxon>
        <taxon>Rhizobiaceae</taxon>
        <taxon>Rhizobium/Agrobacterium group</taxon>
        <taxon>Rhizobium</taxon>
    </lineage>
</organism>